<keyword evidence="3" id="KW-1185">Reference proteome</keyword>
<dbReference type="CDD" id="cd04682">
    <property type="entry name" value="NUDIX_Hydrolase"/>
    <property type="match status" value="1"/>
</dbReference>
<feature type="domain" description="Nudix hydrolase" evidence="1">
    <location>
        <begin position="18"/>
        <end position="154"/>
    </location>
</feature>
<dbReference type="RefSeq" id="WP_150969587.1">
    <property type="nucleotide sequence ID" value="NZ_VZDO01000006.1"/>
</dbReference>
<dbReference type="Pfam" id="PF00293">
    <property type="entry name" value="NUDIX"/>
    <property type="match status" value="1"/>
</dbReference>
<evidence type="ECO:0000259" key="1">
    <source>
        <dbReference type="PROSITE" id="PS51462"/>
    </source>
</evidence>
<gene>
    <name evidence="2" type="ORF">F6X38_10020</name>
</gene>
<dbReference type="EMBL" id="VZDO01000006">
    <property type="protein sequence ID" value="KAB0680131.1"/>
    <property type="molecule type" value="Genomic_DNA"/>
</dbReference>
<proteinExistence type="predicted"/>
<dbReference type="InterPro" id="IPR000086">
    <property type="entry name" value="NUDIX_hydrolase_dom"/>
</dbReference>
<accession>A0A7V7PPY1</accession>
<evidence type="ECO:0000313" key="3">
    <source>
        <dbReference type="Proteomes" id="UP000432089"/>
    </source>
</evidence>
<comment type="caution">
    <text evidence="2">The sequence shown here is derived from an EMBL/GenBank/DDBJ whole genome shotgun (WGS) entry which is preliminary data.</text>
</comment>
<dbReference type="Proteomes" id="UP000432089">
    <property type="component" value="Unassembled WGS sequence"/>
</dbReference>
<dbReference type="SUPFAM" id="SSF55811">
    <property type="entry name" value="Nudix"/>
    <property type="match status" value="1"/>
</dbReference>
<protein>
    <submittedName>
        <fullName evidence="2">NUDIX domain-containing protein</fullName>
    </submittedName>
</protein>
<evidence type="ECO:0000313" key="2">
    <source>
        <dbReference type="EMBL" id="KAB0680131.1"/>
    </source>
</evidence>
<dbReference type="InterPro" id="IPR015797">
    <property type="entry name" value="NUDIX_hydrolase-like_dom_sf"/>
</dbReference>
<reference evidence="2 3" key="1">
    <citation type="submission" date="2019-09" db="EMBL/GenBank/DDBJ databases">
        <title>YIM 132180 draft genome.</title>
        <authorList>
            <person name="Zhang K."/>
        </authorList>
    </citation>
    <scope>NUCLEOTIDE SEQUENCE [LARGE SCALE GENOMIC DNA]</scope>
    <source>
        <strain evidence="2 3">YIM 132180</strain>
    </source>
</reference>
<dbReference type="GO" id="GO:0003824">
    <property type="term" value="F:catalytic activity"/>
    <property type="evidence" value="ECO:0007669"/>
    <property type="project" value="UniProtKB-ARBA"/>
</dbReference>
<sequence>MNDAPTAAAADWRRAIATAHDFVGAKLALFIGSELLIYRRDRKPGIPHPGCWDLAGGGREGDETPFACAARELIEEFALRIEPAHVVWARAYPSVTVPSSRAWFLAGRLPAAASSAIRFGDEGEEWRLAEPGIFLGDDEAVPYLKDRLGDYIEAEGKGLAGVNAV</sequence>
<name>A0A7V7PPY1_9HYPH</name>
<dbReference type="AlphaFoldDB" id="A0A7V7PPY1"/>
<dbReference type="Gene3D" id="3.90.79.10">
    <property type="entry name" value="Nucleoside Triphosphate Pyrophosphohydrolase"/>
    <property type="match status" value="1"/>
</dbReference>
<organism evidence="2 3">
    <name type="scientific">Plantimonas leprariae</name>
    <dbReference type="NCBI Taxonomy" id="2615207"/>
    <lineage>
        <taxon>Bacteria</taxon>
        <taxon>Pseudomonadati</taxon>
        <taxon>Pseudomonadota</taxon>
        <taxon>Alphaproteobacteria</taxon>
        <taxon>Hyphomicrobiales</taxon>
        <taxon>Aurantimonadaceae</taxon>
        <taxon>Plantimonas</taxon>
    </lineage>
</organism>
<dbReference type="PROSITE" id="PS51462">
    <property type="entry name" value="NUDIX"/>
    <property type="match status" value="1"/>
</dbReference>